<feature type="non-terminal residue" evidence="1">
    <location>
        <position position="1"/>
    </location>
</feature>
<proteinExistence type="predicted"/>
<evidence type="ECO:0000313" key="1">
    <source>
        <dbReference type="EMBL" id="PVM88521.1"/>
    </source>
</evidence>
<dbReference type="EMBL" id="QDKQ01000047">
    <property type="protein sequence ID" value="PVM88521.1"/>
    <property type="molecule type" value="Genomic_DNA"/>
</dbReference>
<comment type="caution">
    <text evidence="1">The sequence shown here is derived from an EMBL/GenBank/DDBJ whole genome shotgun (WGS) entry which is preliminary data.</text>
</comment>
<dbReference type="Proteomes" id="UP000245073">
    <property type="component" value="Unassembled WGS sequence"/>
</dbReference>
<name>A0A2T9JYB0_9CAUL</name>
<sequence length="35" mass="3658">HDCGDKIGLLKANVALALKRPDLGEAARKAISSLL</sequence>
<keyword evidence="1" id="KW-0548">Nucleotidyltransferase</keyword>
<evidence type="ECO:0000313" key="2">
    <source>
        <dbReference type="EMBL" id="PVM89174.1"/>
    </source>
</evidence>
<gene>
    <name evidence="2" type="ORF">DDF67_12615</name>
    <name evidence="1" type="ORF">DDF67_13295</name>
</gene>
<keyword evidence="1" id="KW-0808">Transferase</keyword>
<reference evidence="1 3" key="1">
    <citation type="submission" date="2018-04" db="EMBL/GenBank/DDBJ databases">
        <title>The genome sequence of Caulobacter sp. 744.</title>
        <authorList>
            <person name="Gao J."/>
            <person name="Sun J."/>
        </authorList>
    </citation>
    <scope>NUCLEOTIDE SEQUENCE [LARGE SCALE GENOMIC DNA]</scope>
    <source>
        <strain evidence="1 3">774</strain>
    </source>
</reference>
<dbReference type="AlphaFoldDB" id="A0A2T9JYB0"/>
<accession>A0A2T9JYB0</accession>
<keyword evidence="3" id="KW-1185">Reference proteome</keyword>
<dbReference type="GO" id="GO:0016779">
    <property type="term" value="F:nucleotidyltransferase activity"/>
    <property type="evidence" value="ECO:0007669"/>
    <property type="project" value="UniProtKB-KW"/>
</dbReference>
<organism evidence="1 3">
    <name type="scientific">Caulobacter endophyticus</name>
    <dbReference type="NCBI Taxonomy" id="2172652"/>
    <lineage>
        <taxon>Bacteria</taxon>
        <taxon>Pseudomonadati</taxon>
        <taxon>Pseudomonadota</taxon>
        <taxon>Alphaproteobacteria</taxon>
        <taxon>Caulobacterales</taxon>
        <taxon>Caulobacteraceae</taxon>
        <taxon>Caulobacter</taxon>
    </lineage>
</organism>
<protein>
    <submittedName>
        <fullName evidence="1">UTP--glucose-1-phosphate uridylyltransferase</fullName>
    </submittedName>
</protein>
<evidence type="ECO:0000313" key="3">
    <source>
        <dbReference type="Proteomes" id="UP000245073"/>
    </source>
</evidence>
<dbReference type="EMBL" id="QDKQ01000043">
    <property type="protein sequence ID" value="PVM89174.1"/>
    <property type="molecule type" value="Genomic_DNA"/>
</dbReference>